<organism evidence="10 11">
    <name type="scientific">Lupinus luteus</name>
    <name type="common">European yellow lupine</name>
    <dbReference type="NCBI Taxonomy" id="3873"/>
    <lineage>
        <taxon>Eukaryota</taxon>
        <taxon>Viridiplantae</taxon>
        <taxon>Streptophyta</taxon>
        <taxon>Embryophyta</taxon>
        <taxon>Tracheophyta</taxon>
        <taxon>Spermatophyta</taxon>
        <taxon>Magnoliopsida</taxon>
        <taxon>eudicotyledons</taxon>
        <taxon>Gunneridae</taxon>
        <taxon>Pentapetalae</taxon>
        <taxon>rosids</taxon>
        <taxon>fabids</taxon>
        <taxon>Fabales</taxon>
        <taxon>Fabaceae</taxon>
        <taxon>Papilionoideae</taxon>
        <taxon>50 kb inversion clade</taxon>
        <taxon>genistoids sensu lato</taxon>
        <taxon>core genistoids</taxon>
        <taxon>Genisteae</taxon>
        <taxon>Lupinus</taxon>
    </lineage>
</organism>
<evidence type="ECO:0000313" key="11">
    <source>
        <dbReference type="Proteomes" id="UP001497480"/>
    </source>
</evidence>
<evidence type="ECO:0000256" key="2">
    <source>
        <dbReference type="ARBA" id="ARBA00008834"/>
    </source>
</evidence>
<dbReference type="InterPro" id="IPR012334">
    <property type="entry name" value="Pectin_lyas_fold"/>
</dbReference>
<dbReference type="Proteomes" id="UP001497480">
    <property type="component" value="Unassembled WGS sequence"/>
</dbReference>
<keyword evidence="9" id="KW-0472">Membrane</keyword>
<dbReference type="GO" id="GO:0005975">
    <property type="term" value="P:carbohydrate metabolic process"/>
    <property type="evidence" value="ECO:0007669"/>
    <property type="project" value="InterPro"/>
</dbReference>
<keyword evidence="9" id="KW-1133">Transmembrane helix</keyword>
<dbReference type="InterPro" id="IPR000743">
    <property type="entry name" value="Glyco_hydro_28"/>
</dbReference>
<comment type="caution">
    <text evidence="10">The sequence shown here is derived from an EMBL/GenBank/DDBJ whole genome shotgun (WGS) entry which is preliminary data.</text>
</comment>
<evidence type="ECO:0000256" key="3">
    <source>
        <dbReference type="ARBA" id="ARBA00022512"/>
    </source>
</evidence>
<keyword evidence="11" id="KW-1185">Reference proteome</keyword>
<evidence type="ECO:0000256" key="8">
    <source>
        <dbReference type="RuleBase" id="RU361169"/>
    </source>
</evidence>
<evidence type="ECO:0000256" key="1">
    <source>
        <dbReference type="ARBA" id="ARBA00004191"/>
    </source>
</evidence>
<reference evidence="10 11" key="1">
    <citation type="submission" date="2024-03" db="EMBL/GenBank/DDBJ databases">
        <authorList>
            <person name="Martinez-Hernandez J."/>
        </authorList>
    </citation>
    <scope>NUCLEOTIDE SEQUENCE [LARGE SCALE GENOMIC DNA]</scope>
</reference>
<evidence type="ECO:0000256" key="7">
    <source>
        <dbReference type="ARBA" id="ARBA00023316"/>
    </source>
</evidence>
<feature type="transmembrane region" description="Helical" evidence="9">
    <location>
        <begin position="7"/>
        <end position="27"/>
    </location>
</feature>
<dbReference type="PANTHER" id="PTHR31375">
    <property type="match status" value="1"/>
</dbReference>
<evidence type="ECO:0000313" key="10">
    <source>
        <dbReference type="EMBL" id="CAL0323137.1"/>
    </source>
</evidence>
<dbReference type="EMBL" id="CAXHTB010000016">
    <property type="protein sequence ID" value="CAL0323137.1"/>
    <property type="molecule type" value="Genomic_DNA"/>
</dbReference>
<comment type="similarity">
    <text evidence="2 8">Belongs to the glycosyl hydrolase 28 family.</text>
</comment>
<gene>
    <name evidence="10" type="ORF">LLUT_LOCUS24197</name>
</gene>
<dbReference type="Pfam" id="PF00295">
    <property type="entry name" value="Glyco_hydro_28"/>
    <property type="match status" value="2"/>
</dbReference>
<keyword evidence="9" id="KW-0812">Transmembrane</keyword>
<dbReference type="Gene3D" id="2.160.20.10">
    <property type="entry name" value="Single-stranded right-handed beta-helix, Pectin lyase-like"/>
    <property type="match status" value="2"/>
</dbReference>
<keyword evidence="6 8" id="KW-0326">Glycosidase</keyword>
<keyword evidence="3" id="KW-0134">Cell wall</keyword>
<keyword evidence="5 8" id="KW-0378">Hydrolase</keyword>
<proteinExistence type="inferred from homology"/>
<evidence type="ECO:0000256" key="6">
    <source>
        <dbReference type="ARBA" id="ARBA00023295"/>
    </source>
</evidence>
<evidence type="ECO:0000256" key="5">
    <source>
        <dbReference type="ARBA" id="ARBA00022801"/>
    </source>
</evidence>
<evidence type="ECO:0000256" key="4">
    <source>
        <dbReference type="ARBA" id="ARBA00022525"/>
    </source>
</evidence>
<accession>A0AAV1XNK0</accession>
<dbReference type="GO" id="GO:0004650">
    <property type="term" value="F:polygalacturonase activity"/>
    <property type="evidence" value="ECO:0007669"/>
    <property type="project" value="InterPro"/>
</dbReference>
<keyword evidence="7" id="KW-0961">Cell wall biogenesis/degradation</keyword>
<evidence type="ECO:0008006" key="12">
    <source>
        <dbReference type="Google" id="ProtNLM"/>
    </source>
</evidence>
<evidence type="ECO:0000256" key="9">
    <source>
        <dbReference type="SAM" id="Phobius"/>
    </source>
</evidence>
<sequence>MIIYIILRILLIICLLIFSTATCNLWVGNGESTFDVLAYGAKGDDYSDDTQAFVKAWKALCGATQKDTIPKLVVPAGYTFFVRQIRFKGPCQSNQVHIQILGNLHAPQRNEWRVCSRRWLHFLGIGGMTIDGSGVINGQGQAWWENITQGCTGIPTGGKGHVRAITFDNIKVNQTNYSLYIDQHYMLTPEKPDALRVSNVTFSDIRGTCTNENAIVLDCAKIGCDNITLSEINITSIDPTKPASSLCNNVLGRAINVSPYVPCLH</sequence>
<dbReference type="GO" id="GO:0071555">
    <property type="term" value="P:cell wall organization"/>
    <property type="evidence" value="ECO:0007669"/>
    <property type="project" value="UniProtKB-KW"/>
</dbReference>
<keyword evidence="4" id="KW-0964">Secreted</keyword>
<dbReference type="AlphaFoldDB" id="A0AAV1XNK0"/>
<dbReference type="InterPro" id="IPR011050">
    <property type="entry name" value="Pectin_lyase_fold/virulence"/>
</dbReference>
<dbReference type="SUPFAM" id="SSF51126">
    <property type="entry name" value="Pectin lyase-like"/>
    <property type="match status" value="1"/>
</dbReference>
<comment type="subcellular location">
    <subcellularLocation>
        <location evidence="1">Secreted</location>
        <location evidence="1">Cell wall</location>
    </subcellularLocation>
</comment>
<protein>
    <recommendedName>
        <fullName evidence="12">Polygalacturonase</fullName>
    </recommendedName>
</protein>
<name>A0AAV1XNK0_LUPLU</name>